<evidence type="ECO:0000259" key="1">
    <source>
        <dbReference type="Pfam" id="PF04101"/>
    </source>
</evidence>
<reference evidence="2 3" key="1">
    <citation type="submission" date="2018-10" db="EMBL/GenBank/DDBJ databases">
        <title>Sequencing the genomes of 1000 actinobacteria strains.</title>
        <authorList>
            <person name="Klenk H.-P."/>
        </authorList>
    </citation>
    <scope>NUCLEOTIDE SEQUENCE [LARGE SCALE GENOMIC DNA]</scope>
    <source>
        <strain evidence="2 3">DSM 17894</strain>
    </source>
</reference>
<dbReference type="EMBL" id="RBKS01000001">
    <property type="protein sequence ID" value="RKR74817.1"/>
    <property type="molecule type" value="Genomic_DNA"/>
</dbReference>
<dbReference type="RefSeq" id="WP_121369685.1">
    <property type="nucleotide sequence ID" value="NZ_RBKS01000001.1"/>
</dbReference>
<keyword evidence="2" id="KW-0808">Transferase</keyword>
<feature type="domain" description="Glycosyl transferase family 28 C-terminal" evidence="1">
    <location>
        <begin position="240"/>
        <end position="291"/>
    </location>
</feature>
<dbReference type="AlphaFoldDB" id="A0A495IFP3"/>
<dbReference type="SUPFAM" id="SSF53756">
    <property type="entry name" value="UDP-Glycosyltransferase/glycogen phosphorylase"/>
    <property type="match status" value="1"/>
</dbReference>
<protein>
    <submittedName>
        <fullName evidence="2">Glycosyl transferase family 28</fullName>
    </submittedName>
</protein>
<proteinExistence type="predicted"/>
<dbReference type="Pfam" id="PF04101">
    <property type="entry name" value="Glyco_tran_28_C"/>
    <property type="match status" value="1"/>
</dbReference>
<dbReference type="Proteomes" id="UP000280008">
    <property type="component" value="Unassembled WGS sequence"/>
</dbReference>
<dbReference type="OrthoDB" id="9809594at2"/>
<evidence type="ECO:0000313" key="3">
    <source>
        <dbReference type="Proteomes" id="UP000280008"/>
    </source>
</evidence>
<dbReference type="PANTHER" id="PTHR21015:SF22">
    <property type="entry name" value="GLYCOSYLTRANSFERASE"/>
    <property type="match status" value="1"/>
</dbReference>
<accession>A0A495IFP3</accession>
<evidence type="ECO:0000313" key="2">
    <source>
        <dbReference type="EMBL" id="RKR74817.1"/>
    </source>
</evidence>
<gene>
    <name evidence="2" type="ORF">C8E83_1948</name>
</gene>
<dbReference type="Gene3D" id="3.40.50.2000">
    <property type="entry name" value="Glycogen Phosphorylase B"/>
    <property type="match status" value="1"/>
</dbReference>
<dbReference type="GO" id="GO:0016758">
    <property type="term" value="F:hexosyltransferase activity"/>
    <property type="evidence" value="ECO:0007669"/>
    <property type="project" value="InterPro"/>
</dbReference>
<dbReference type="InterPro" id="IPR007235">
    <property type="entry name" value="Glyco_trans_28_C"/>
</dbReference>
<organism evidence="2 3">
    <name type="scientific">Frondihabitans australicus</name>
    <dbReference type="NCBI Taxonomy" id="386892"/>
    <lineage>
        <taxon>Bacteria</taxon>
        <taxon>Bacillati</taxon>
        <taxon>Actinomycetota</taxon>
        <taxon>Actinomycetes</taxon>
        <taxon>Micrococcales</taxon>
        <taxon>Microbacteriaceae</taxon>
        <taxon>Frondihabitans</taxon>
    </lineage>
</organism>
<dbReference type="PANTHER" id="PTHR21015">
    <property type="entry name" value="UDP-N-ACETYLGLUCOSAMINE--N-ACETYLMURAMYL-(PENTAPEPTIDE) PYROPHOSPHORYL-UNDECAPRENOL N-ACETYLGLUCOSAMINE TRANSFERASE 1"/>
    <property type="match status" value="1"/>
</dbReference>
<sequence length="342" mass="37404">MTRPTVGWYVHNHGRGHVTRFLAIRRQLDADVVVFSSLDEPHDLPDRTRWIRLDRDDLAETDSTGRVREPADAAPTAAGLLHWAPLGHRGHRSRLGRIAVETLRLHLAAFVVDVSVEVTLFVRLLGIPVVLVAQPGRRDDDAHRLAYRAATRILAPWPAGLVDEPRFEPGVDVVYTGGISRFSDRATDVAAERSGVLVLLGAGGHAVSDADLDAFSDVLPEEATTILAAGRGWSDDPWPLLASAEIVVSWAGQNSVADIAAAGARAVVIPQQRPFDEQVVTATVLERHDLAVVEPAWPDAWSWPSVLDRARLREPRWSLWQTSGAPCRAAATIAEVAERWLP</sequence>
<name>A0A495IFP3_9MICO</name>
<keyword evidence="3" id="KW-1185">Reference proteome</keyword>
<comment type="caution">
    <text evidence="2">The sequence shown here is derived from an EMBL/GenBank/DDBJ whole genome shotgun (WGS) entry which is preliminary data.</text>
</comment>